<evidence type="ECO:0000313" key="3">
    <source>
        <dbReference type="Proteomes" id="UP000184233"/>
    </source>
</evidence>
<dbReference type="Gene3D" id="2.180.10.10">
    <property type="entry name" value="RHS repeat-associated core"/>
    <property type="match status" value="1"/>
</dbReference>
<evidence type="ECO:0000313" key="2">
    <source>
        <dbReference type="EMBL" id="OJX58760.1"/>
    </source>
</evidence>
<protein>
    <submittedName>
        <fullName evidence="2">Uncharacterized protein</fullName>
    </submittedName>
</protein>
<dbReference type="AlphaFoldDB" id="A0A1M3L1D0"/>
<comment type="caution">
    <text evidence="2">The sequence shown here is derived from an EMBL/GenBank/DDBJ whole genome shotgun (WGS) entry which is preliminary data.</text>
</comment>
<proteinExistence type="predicted"/>
<dbReference type="Proteomes" id="UP000184233">
    <property type="component" value="Unassembled WGS sequence"/>
</dbReference>
<accession>A0A1M3L1D0</accession>
<name>A0A1M3L1D0_9BACT</name>
<dbReference type="NCBIfam" id="TIGR03696">
    <property type="entry name" value="Rhs_assc_core"/>
    <property type="match status" value="1"/>
</dbReference>
<dbReference type="EMBL" id="MKVH01000015">
    <property type="protein sequence ID" value="OJX58760.1"/>
    <property type="molecule type" value="Genomic_DNA"/>
</dbReference>
<dbReference type="InterPro" id="IPR022385">
    <property type="entry name" value="Rhs_assc_core"/>
</dbReference>
<feature type="region of interest" description="Disordered" evidence="1">
    <location>
        <begin position="612"/>
        <end position="632"/>
    </location>
</feature>
<evidence type="ECO:0000256" key="1">
    <source>
        <dbReference type="SAM" id="MobiDB-lite"/>
    </source>
</evidence>
<reference evidence="2 3" key="1">
    <citation type="submission" date="2016-09" db="EMBL/GenBank/DDBJ databases">
        <title>Genome-resolved meta-omics ties microbial dynamics to process performance in biotechnology for thiocyanate degradation.</title>
        <authorList>
            <person name="Kantor R.S."/>
            <person name="Huddy R.J."/>
            <person name="Iyer R."/>
            <person name="Thomas B.C."/>
            <person name="Brown C.T."/>
            <person name="Anantharaman K."/>
            <person name="Tringe S."/>
            <person name="Hettich R.L."/>
            <person name="Harrison S.T."/>
            <person name="Banfield J.F."/>
        </authorList>
    </citation>
    <scope>NUCLEOTIDE SEQUENCE [LARGE SCALE GENOMIC DNA]</scope>
    <source>
        <strain evidence="2">59-99</strain>
    </source>
</reference>
<dbReference type="STRING" id="1895771.BGO89_05515"/>
<gene>
    <name evidence="2" type="ORF">BGO89_05515</name>
</gene>
<organism evidence="2 3">
    <name type="scientific">Candidatus Kapaibacterium thiocyanatum</name>
    <dbReference type="NCBI Taxonomy" id="1895771"/>
    <lineage>
        <taxon>Bacteria</taxon>
        <taxon>Pseudomonadati</taxon>
        <taxon>Candidatus Kapaibacteriota</taxon>
        <taxon>Candidatus Kapaibacteriia</taxon>
        <taxon>Candidatus Kapaibacteriales</taxon>
        <taxon>Candidatus Kapaibacteriaceae</taxon>
        <taxon>Candidatus Kapaibacterium</taxon>
    </lineage>
</organism>
<sequence>MRRFTRRAMTDPVTSVLLDDVTITMNATTSNVVDVVSEAAAGIAGYTADVKNQTTGQTATDAKGQQTQNIGMNEARTTEWRSDGDVKRVTTASTVLTHAYDAFGRVVRTRSSTDDKTWYRIHGTSMDEALYTRTGSNTPAIQEWTLYGIGRVGVDRTTGSASSGDIHYRIIGSKLYELNDHLGSVRGLVTDVKIPDGSGRFNAEEVEVRDYDPYGQERPNRAVTALTNLYGYAWHGMRKQIEGGWVNDYGTLFRPYEGGLGRWSSQDPIMRSWMTPYQGMGLNPMSFVDPLGLEESSPLAPGSSGSTGGSSGAGMAAFNATAIAMQMGGTRAPMAKDATPPQAQGSSGFASSVGGFFGGIGDWLAGLFNKNNEGSVSLGKVTYEVAEDDDDWLQPSKYLYPPPEALFGNKPVEPIVVPPMVLGVFRIAGGVGMLALAAGGEVGSAGLATPLVLATVGVATDQIVTGYIEVTTNTSQQSLVTQGVKKGLETAGVSPEYAGPMAAGTELGLTFGLSWATAVRMPQVQVPAQRPVTGSVLPSNRIGHIFRNSKGHLPNTPANRQLLLDVADDPTAILGPDKYGNTWAARNLENGTQIWVQKRGNQIINGGVNSIPKTYSPTRGLSGENFGKTGKH</sequence>